<sequence>MDVWFVTTQYPKYGAHPPFETVTHAAVSNRARPYTVHVPSMYLVWDTKLGFIALRRRERQLAISRCGFVLAGVYFRLNEVAAPQLPVALKIMDRVQVLLQRDNVESETRVMSQLQTGGIDAPLANKYMVRWGYSSDMYNHYVATEYVANGSLQAYVHRRVHRLMLRHLQEFAQTFGAAPTKVECISYVYRGAGHEWMAEGMKIFEGIVRALMYLHAQNVAHLDLDVYNIAVDTRMCPRIIDLGSAQIMDERCRVAAGNVDIKCKPLFVAPEVRAHQRMVPPRPGFDGAAADMWAAGVILVQCVVWGFRGGPTYLVPHTDWRSEVFSHIDATCSSKTCHMCVNFISIPPLIGTIIKQLLHVDPARRPSAHLRTNGRRDCSRIWRHVGG</sequence>
<dbReference type="HOGENOM" id="CLU_059277_0_0_1"/>
<feature type="domain" description="Protein kinase" evidence="5">
    <location>
        <begin position="55"/>
        <end position="383"/>
    </location>
</feature>
<dbReference type="GO" id="GO:0005829">
    <property type="term" value="C:cytosol"/>
    <property type="evidence" value="ECO:0007669"/>
    <property type="project" value="TreeGrafter"/>
</dbReference>
<evidence type="ECO:0000256" key="1">
    <source>
        <dbReference type="ARBA" id="ARBA00022679"/>
    </source>
</evidence>
<dbReference type="OMA" id="YAHRQVH"/>
<dbReference type="PANTHER" id="PTHR24348">
    <property type="entry name" value="SERINE/THREONINE-PROTEIN KINASE UNC-51-RELATED"/>
    <property type="match status" value="1"/>
</dbReference>
<dbReference type="InterPro" id="IPR045269">
    <property type="entry name" value="Atg1-like"/>
</dbReference>
<protein>
    <recommendedName>
        <fullName evidence="5">Protein kinase domain-containing protein</fullName>
    </recommendedName>
</protein>
<dbReference type="InterPro" id="IPR000719">
    <property type="entry name" value="Prot_kinase_dom"/>
</dbReference>
<evidence type="ECO:0000313" key="7">
    <source>
        <dbReference type="Proteomes" id="UP000011713"/>
    </source>
</evidence>
<dbReference type="Pfam" id="PF00069">
    <property type="entry name" value="Pkinase"/>
    <property type="match status" value="1"/>
</dbReference>
<dbReference type="GO" id="GO:0010506">
    <property type="term" value="P:regulation of autophagy"/>
    <property type="evidence" value="ECO:0007669"/>
    <property type="project" value="InterPro"/>
</dbReference>
<dbReference type="GO" id="GO:0005524">
    <property type="term" value="F:ATP binding"/>
    <property type="evidence" value="ECO:0007669"/>
    <property type="project" value="UniProtKB-KW"/>
</dbReference>
<keyword evidence="1" id="KW-0808">Transferase</keyword>
<dbReference type="Proteomes" id="UP000011713">
    <property type="component" value="Unassembled WGS sequence"/>
</dbReference>
<name>M4BUW3_HYAAE</name>
<dbReference type="AlphaFoldDB" id="M4BUW3"/>
<reference evidence="7" key="1">
    <citation type="journal article" date="2010" name="Science">
        <title>Signatures of adaptation to obligate biotrophy in the Hyaloperonospora arabidopsidis genome.</title>
        <authorList>
            <person name="Baxter L."/>
            <person name="Tripathy S."/>
            <person name="Ishaque N."/>
            <person name="Boot N."/>
            <person name="Cabral A."/>
            <person name="Kemen E."/>
            <person name="Thines M."/>
            <person name="Ah-Fong A."/>
            <person name="Anderson R."/>
            <person name="Badejoko W."/>
            <person name="Bittner-Eddy P."/>
            <person name="Boore J.L."/>
            <person name="Chibucos M.C."/>
            <person name="Coates M."/>
            <person name="Dehal P."/>
            <person name="Delehaunty K."/>
            <person name="Dong S."/>
            <person name="Downton P."/>
            <person name="Dumas B."/>
            <person name="Fabro G."/>
            <person name="Fronick C."/>
            <person name="Fuerstenberg S.I."/>
            <person name="Fulton L."/>
            <person name="Gaulin E."/>
            <person name="Govers F."/>
            <person name="Hughes L."/>
            <person name="Humphray S."/>
            <person name="Jiang R.H."/>
            <person name="Judelson H."/>
            <person name="Kamoun S."/>
            <person name="Kyung K."/>
            <person name="Meijer H."/>
            <person name="Minx P."/>
            <person name="Morris P."/>
            <person name="Nelson J."/>
            <person name="Phuntumart V."/>
            <person name="Qutob D."/>
            <person name="Rehmany A."/>
            <person name="Rougon-Cardoso A."/>
            <person name="Ryden P."/>
            <person name="Torto-Alalibo T."/>
            <person name="Studholme D."/>
            <person name="Wang Y."/>
            <person name="Win J."/>
            <person name="Wood J."/>
            <person name="Clifton S.W."/>
            <person name="Rogers J."/>
            <person name="Van den Ackerveken G."/>
            <person name="Jones J.D."/>
            <person name="McDowell J.M."/>
            <person name="Beynon J."/>
            <person name="Tyler B.M."/>
        </authorList>
    </citation>
    <scope>NUCLEOTIDE SEQUENCE [LARGE SCALE GENOMIC DNA]</scope>
    <source>
        <strain evidence="7">Emoy2</strain>
    </source>
</reference>
<dbReference type="GO" id="GO:0000045">
    <property type="term" value="P:autophagosome assembly"/>
    <property type="evidence" value="ECO:0007669"/>
    <property type="project" value="TreeGrafter"/>
</dbReference>
<dbReference type="VEuPathDB" id="FungiDB:HpaG810303"/>
<keyword evidence="3" id="KW-0418">Kinase</keyword>
<keyword evidence="7" id="KW-1185">Reference proteome</keyword>
<dbReference type="EMBL" id="JH597954">
    <property type="status" value="NOT_ANNOTATED_CDS"/>
    <property type="molecule type" value="Genomic_DNA"/>
</dbReference>
<dbReference type="Gene3D" id="1.10.510.10">
    <property type="entry name" value="Transferase(Phosphotransferase) domain 1"/>
    <property type="match status" value="1"/>
</dbReference>
<evidence type="ECO:0000256" key="2">
    <source>
        <dbReference type="ARBA" id="ARBA00022741"/>
    </source>
</evidence>
<dbReference type="FunFam" id="1.10.510.10:FF:002519">
    <property type="match status" value="1"/>
</dbReference>
<dbReference type="InterPro" id="IPR011009">
    <property type="entry name" value="Kinase-like_dom_sf"/>
</dbReference>
<dbReference type="GO" id="GO:0016020">
    <property type="term" value="C:membrane"/>
    <property type="evidence" value="ECO:0007669"/>
    <property type="project" value="TreeGrafter"/>
</dbReference>
<dbReference type="GO" id="GO:0005776">
    <property type="term" value="C:autophagosome"/>
    <property type="evidence" value="ECO:0007669"/>
    <property type="project" value="TreeGrafter"/>
</dbReference>
<dbReference type="InParanoid" id="M4BUW3"/>
<dbReference type="PANTHER" id="PTHR24348:SF22">
    <property type="entry name" value="NON-SPECIFIC SERINE_THREONINE PROTEIN KINASE"/>
    <property type="match status" value="1"/>
</dbReference>
<keyword evidence="2" id="KW-0547">Nucleotide-binding</keyword>
<dbReference type="SMART" id="SM00220">
    <property type="entry name" value="S_TKc"/>
    <property type="match status" value="1"/>
</dbReference>
<dbReference type="EnsemblProtists" id="HpaT810303">
    <property type="protein sequence ID" value="HpaP810303"/>
    <property type="gene ID" value="HpaG810303"/>
</dbReference>
<evidence type="ECO:0000259" key="5">
    <source>
        <dbReference type="PROSITE" id="PS50011"/>
    </source>
</evidence>
<dbReference type="GO" id="GO:0000407">
    <property type="term" value="C:phagophore assembly site"/>
    <property type="evidence" value="ECO:0007669"/>
    <property type="project" value="TreeGrafter"/>
</dbReference>
<dbReference type="eggNOG" id="KOG0583">
    <property type="taxonomic scope" value="Eukaryota"/>
</dbReference>
<evidence type="ECO:0000313" key="6">
    <source>
        <dbReference type="EnsemblProtists" id="HpaP810303"/>
    </source>
</evidence>
<reference evidence="6" key="2">
    <citation type="submission" date="2015-06" db="UniProtKB">
        <authorList>
            <consortium name="EnsemblProtists"/>
        </authorList>
    </citation>
    <scope>IDENTIFICATION</scope>
    <source>
        <strain evidence="6">Emoy2</strain>
    </source>
</reference>
<dbReference type="GO" id="GO:0004674">
    <property type="term" value="F:protein serine/threonine kinase activity"/>
    <property type="evidence" value="ECO:0007669"/>
    <property type="project" value="InterPro"/>
</dbReference>
<keyword evidence="4" id="KW-0067">ATP-binding</keyword>
<proteinExistence type="predicted"/>
<accession>M4BUW3</accession>
<evidence type="ECO:0000256" key="3">
    <source>
        <dbReference type="ARBA" id="ARBA00022777"/>
    </source>
</evidence>
<organism evidence="6 7">
    <name type="scientific">Hyaloperonospora arabidopsidis (strain Emoy2)</name>
    <name type="common">Downy mildew agent</name>
    <name type="synonym">Peronospora arabidopsidis</name>
    <dbReference type="NCBI Taxonomy" id="559515"/>
    <lineage>
        <taxon>Eukaryota</taxon>
        <taxon>Sar</taxon>
        <taxon>Stramenopiles</taxon>
        <taxon>Oomycota</taxon>
        <taxon>Peronosporomycetes</taxon>
        <taxon>Peronosporales</taxon>
        <taxon>Peronosporaceae</taxon>
        <taxon>Hyaloperonospora</taxon>
    </lineage>
</organism>
<dbReference type="STRING" id="559515.M4BUW3"/>
<dbReference type="SUPFAM" id="SSF56112">
    <property type="entry name" value="Protein kinase-like (PK-like)"/>
    <property type="match status" value="1"/>
</dbReference>
<dbReference type="PROSITE" id="PS50011">
    <property type="entry name" value="PROTEIN_KINASE_DOM"/>
    <property type="match status" value="1"/>
</dbReference>
<evidence type="ECO:0000256" key="4">
    <source>
        <dbReference type="ARBA" id="ARBA00022840"/>
    </source>
</evidence>